<dbReference type="GO" id="GO:0045727">
    <property type="term" value="P:positive regulation of translation"/>
    <property type="evidence" value="ECO:0007669"/>
    <property type="project" value="TreeGrafter"/>
</dbReference>
<dbReference type="InterPro" id="IPR036388">
    <property type="entry name" value="WH-like_DNA-bd_sf"/>
</dbReference>
<feature type="region of interest" description="Disordered" evidence="4">
    <location>
        <begin position="584"/>
        <end position="873"/>
    </location>
</feature>
<gene>
    <name evidence="6" type="ORF">FVE85_4643</name>
</gene>
<dbReference type="OMA" id="CAYDENE"/>
<feature type="compositionally biased region" description="Gly residues" evidence="4">
    <location>
        <begin position="981"/>
        <end position="994"/>
    </location>
</feature>
<feature type="compositionally biased region" description="Low complexity" evidence="4">
    <location>
        <begin position="595"/>
        <end position="608"/>
    </location>
</feature>
<feature type="compositionally biased region" description="Low complexity" evidence="4">
    <location>
        <begin position="830"/>
        <end position="849"/>
    </location>
</feature>
<dbReference type="GO" id="GO:0010494">
    <property type="term" value="C:cytoplasmic stress granule"/>
    <property type="evidence" value="ECO:0007669"/>
    <property type="project" value="TreeGrafter"/>
</dbReference>
<accession>A0A5J4YQF7</accession>
<evidence type="ECO:0000313" key="7">
    <source>
        <dbReference type="Proteomes" id="UP000324585"/>
    </source>
</evidence>
<evidence type="ECO:0000256" key="4">
    <source>
        <dbReference type="SAM" id="MobiDB-lite"/>
    </source>
</evidence>
<dbReference type="Proteomes" id="UP000324585">
    <property type="component" value="Unassembled WGS sequence"/>
</dbReference>
<feature type="compositionally biased region" description="Polar residues" evidence="4">
    <location>
        <begin position="532"/>
        <end position="562"/>
    </location>
</feature>
<proteinExistence type="predicted"/>
<feature type="compositionally biased region" description="Basic and acidic residues" evidence="4">
    <location>
        <begin position="714"/>
        <end position="725"/>
    </location>
</feature>
<dbReference type="GO" id="GO:0003723">
    <property type="term" value="F:RNA binding"/>
    <property type="evidence" value="ECO:0007669"/>
    <property type="project" value="UniProtKB-UniRule"/>
</dbReference>
<evidence type="ECO:0000256" key="3">
    <source>
        <dbReference type="PROSITE-ProRule" id="PRU00332"/>
    </source>
</evidence>
<organism evidence="6 7">
    <name type="scientific">Porphyridium purpureum</name>
    <name type="common">Red alga</name>
    <name type="synonym">Porphyridium cruentum</name>
    <dbReference type="NCBI Taxonomy" id="35688"/>
    <lineage>
        <taxon>Eukaryota</taxon>
        <taxon>Rhodophyta</taxon>
        <taxon>Bangiophyceae</taxon>
        <taxon>Porphyridiales</taxon>
        <taxon>Porphyridiaceae</taxon>
        <taxon>Porphyridium</taxon>
    </lineage>
</organism>
<feature type="compositionally biased region" description="Gly residues" evidence="4">
    <location>
        <begin position="385"/>
        <end position="401"/>
    </location>
</feature>
<feature type="compositionally biased region" description="Basic and acidic residues" evidence="4">
    <location>
        <begin position="748"/>
        <end position="760"/>
    </location>
</feature>
<name>A0A5J4YQF7_PORPP</name>
<sequence>MASMTYGAEQPPAPQASSSLRSQDGAAMLEVEQQGENGMQDALVRQVEWYLGRENLSRDYFLMQQMREDFFVKLEILANFPKMKRMYAEVNAAYLAQAIRHRSSNLELDETETLVRPTFVLSEKRRSSIILRDVPAGTSAADIEALFATNQSLPVPESIRPDVGDTWFVTYDSYEKARNGLDSIKNLSIHGAPVKARLKTETIVRSLAQASGPGMPQQQLQPPLVAGGMMGMMPGMPGSHTMGAHQGVPMPQQQMPMSFMGPPPMGAGPPPMGFPIGYGFPPPPAGFRGPPGANPGAYRGAPSPNYYGMNPPPFGAHPNQPGGFDPAAMSGMMAAAPGMTGIPPHNPHQVVMTHGGGPGGGYVQHHSNSPGVGSGAATTAHRGGGRGGGGNSGGGKGGRGGITSVNQRQFATGAGGPLMAGGAQQGAHNPPGVVPQQGPNALAGVLPGAQQQLATPQQQQGQYRQPGQSSVGQDQLGASGAQATSSAEAVSNKDISGAGASQSSSIAPTSSAGIVVGAGSVSVTSSAMGSAPASSTPTAGPRNGQPNPYTGANGFQLSNLGAQANRGGGDGGYTKNEYGAWTSHGNARGGRYDKSGGNNSHNANNNGNASGGGSAGGSNSGGNTHSKKGKKGGAKKDASGEYSSERGGNSDGYGHGHGHRRKGETGGKGGIGNAPQVVPPQKQEVNILNQNFPPLAGKDGVSTVSAEAVTQQLADEKASKDKASWAEKSAAIPPTSPVPVSFISASDEPPKRQQSLEKKMSSAKSGSGEPASDKSKVLPAAASTSVTAASAEESSVKVAPRSAPLANDQTGQQPQPKLQTPSVGAGGTESPQPAGAGSASVGASPSTPGRKGDALSSAASVDDGQAVAQAAGNSGRSYAAILRAAKKPVVELSNGPLPGAAASTALSPASTGPPSLSVKNLGNSSNNLSVSIAESAGTKEGKAASGDAPKAAAASSSVNTVAEAGSNSPAANSGEAAPRAGGAGVGSPGEGSGGSVSKNGESVAAAAGGEATHSGRNGEQAKGATALAGSAATSSNPGSNNGAGSGSRPVSVWANKPKSVLEKPKPAQTGISGST</sequence>
<dbReference type="InterPro" id="IPR058699">
    <property type="entry name" value="RRM_LARP4/4B"/>
</dbReference>
<feature type="compositionally biased region" description="Low complexity" evidence="4">
    <location>
        <begin position="780"/>
        <end position="793"/>
    </location>
</feature>
<feature type="compositionally biased region" description="Polar residues" evidence="4">
    <location>
        <begin position="807"/>
        <end position="822"/>
    </location>
</feature>
<feature type="compositionally biased region" description="Gly residues" evidence="4">
    <location>
        <begin position="609"/>
        <end position="620"/>
    </location>
</feature>
<keyword evidence="2 3" id="KW-0694">RNA-binding</keyword>
<feature type="domain" description="HTH La-type RNA-binding" evidence="5">
    <location>
        <begin position="33"/>
        <end position="125"/>
    </location>
</feature>
<feature type="region of interest" description="Disordered" evidence="4">
    <location>
        <begin position="891"/>
        <end position="1075"/>
    </location>
</feature>
<dbReference type="OrthoDB" id="340227at2759"/>
<dbReference type="InterPro" id="IPR045180">
    <property type="entry name" value="La_dom_prot"/>
</dbReference>
<evidence type="ECO:0000313" key="6">
    <source>
        <dbReference type="EMBL" id="KAA8493506.1"/>
    </source>
</evidence>
<dbReference type="PROSITE" id="PS50961">
    <property type="entry name" value="HTH_LA"/>
    <property type="match status" value="1"/>
</dbReference>
<dbReference type="GO" id="GO:0005829">
    <property type="term" value="C:cytosol"/>
    <property type="evidence" value="ECO:0007669"/>
    <property type="project" value="TreeGrafter"/>
</dbReference>
<dbReference type="Gene3D" id="1.10.10.10">
    <property type="entry name" value="Winged helix-like DNA-binding domain superfamily/Winged helix DNA-binding domain"/>
    <property type="match status" value="1"/>
</dbReference>
<reference evidence="7" key="1">
    <citation type="journal article" date="2019" name="Nat. Commun.">
        <title>Expansion of phycobilisome linker gene families in mesophilic red algae.</title>
        <authorList>
            <person name="Lee J."/>
            <person name="Kim D."/>
            <person name="Bhattacharya D."/>
            <person name="Yoon H.S."/>
        </authorList>
    </citation>
    <scope>NUCLEOTIDE SEQUENCE [LARGE SCALE GENOMIC DNA]</scope>
    <source>
        <strain evidence="7">CCMP 1328</strain>
    </source>
</reference>
<dbReference type="AlphaFoldDB" id="A0A5J4YQF7"/>
<dbReference type="SUPFAM" id="SSF46785">
    <property type="entry name" value="Winged helix' DNA-binding domain"/>
    <property type="match status" value="1"/>
</dbReference>
<keyword evidence="1" id="KW-0597">Phosphoprotein</keyword>
<dbReference type="InterPro" id="IPR036390">
    <property type="entry name" value="WH_DNA-bd_sf"/>
</dbReference>
<evidence type="ECO:0000259" key="5">
    <source>
        <dbReference type="PROSITE" id="PS50961"/>
    </source>
</evidence>
<feature type="compositionally biased region" description="Polar residues" evidence="4">
    <location>
        <begin position="683"/>
        <end position="692"/>
    </location>
</feature>
<feature type="region of interest" description="Disordered" evidence="4">
    <location>
        <begin position="365"/>
        <end position="490"/>
    </location>
</feature>
<feature type="compositionally biased region" description="Low complexity" evidence="4">
    <location>
        <begin position="895"/>
        <end position="931"/>
    </location>
</feature>
<dbReference type="PANTHER" id="PTHR22792">
    <property type="entry name" value="LUPUS LA PROTEIN-RELATED"/>
    <property type="match status" value="1"/>
</dbReference>
<comment type="caution">
    <text evidence="6">The sequence shown here is derived from an EMBL/GenBank/DDBJ whole genome shotgun (WGS) entry which is preliminary data.</text>
</comment>
<feature type="compositionally biased region" description="Low complexity" evidence="4">
    <location>
        <begin position="446"/>
        <end position="468"/>
    </location>
</feature>
<dbReference type="SMART" id="SM00715">
    <property type="entry name" value="LA"/>
    <property type="match status" value="1"/>
</dbReference>
<feature type="compositionally biased region" description="Low complexity" evidence="4">
    <location>
        <begin position="1021"/>
        <end position="1042"/>
    </location>
</feature>
<dbReference type="Pfam" id="PF26088">
    <property type="entry name" value="RRM_LARP4"/>
    <property type="match status" value="1"/>
</dbReference>
<keyword evidence="7" id="KW-1185">Reference proteome</keyword>
<feature type="compositionally biased region" description="Polar residues" evidence="4">
    <location>
        <begin position="702"/>
        <end position="713"/>
    </location>
</feature>
<feature type="region of interest" description="Disordered" evidence="4">
    <location>
        <begin position="1"/>
        <end position="23"/>
    </location>
</feature>
<dbReference type="InterPro" id="IPR006630">
    <property type="entry name" value="La_HTH"/>
</dbReference>
<evidence type="ECO:0000256" key="1">
    <source>
        <dbReference type="ARBA" id="ARBA00022553"/>
    </source>
</evidence>
<dbReference type="Pfam" id="PF05383">
    <property type="entry name" value="La"/>
    <property type="match status" value="1"/>
</dbReference>
<feature type="region of interest" description="Disordered" evidence="4">
    <location>
        <begin position="524"/>
        <end position="571"/>
    </location>
</feature>
<dbReference type="EMBL" id="VRMN01000006">
    <property type="protein sequence ID" value="KAA8493506.1"/>
    <property type="molecule type" value="Genomic_DNA"/>
</dbReference>
<feature type="compositionally biased region" description="Low complexity" evidence="4">
    <location>
        <begin position="943"/>
        <end position="957"/>
    </location>
</feature>
<evidence type="ECO:0000256" key="2">
    <source>
        <dbReference type="ARBA" id="ARBA00022884"/>
    </source>
</evidence>
<dbReference type="PANTHER" id="PTHR22792:SF132">
    <property type="entry name" value="LA-RELATED PROTEIN 1"/>
    <property type="match status" value="1"/>
</dbReference>
<dbReference type="CDD" id="cd07323">
    <property type="entry name" value="LAM"/>
    <property type="match status" value="1"/>
</dbReference>
<protein>
    <submittedName>
        <fullName evidence="6">La-related protein</fullName>
    </submittedName>
</protein>